<keyword evidence="1" id="KW-1133">Transmembrane helix</keyword>
<keyword evidence="1" id="KW-0812">Transmembrane</keyword>
<dbReference type="SUPFAM" id="SSF54001">
    <property type="entry name" value="Cysteine proteinases"/>
    <property type="match status" value="2"/>
</dbReference>
<sequence>MEQETSIRAIIHNWKHGYRALLHMRCAAAFGFPLTVVGLVGVVGFVLAIIRDNKLREKRKQHLEKLCLVPGLENLGNNCFLNVILQASKMHEQHDDKVSLAGKSMRTKSDEEGSDECTDPASTKWFCISDSQVCSVLEKDVLAAEASLLFYERIVEG</sequence>
<dbReference type="Gene3D" id="3.90.70.10">
    <property type="entry name" value="Cysteine proteinases"/>
    <property type="match status" value="2"/>
</dbReference>
<dbReference type="CDD" id="cd02257">
    <property type="entry name" value="Peptidase_C19"/>
    <property type="match status" value="1"/>
</dbReference>
<dbReference type="AlphaFoldDB" id="A0A9W7HVZ5"/>
<evidence type="ECO:0000313" key="3">
    <source>
        <dbReference type="Proteomes" id="UP001165190"/>
    </source>
</evidence>
<gene>
    <name evidence="2" type="ORF">HRI_002207200</name>
</gene>
<keyword evidence="1" id="KW-0472">Membrane</keyword>
<dbReference type="PROSITE" id="PS00972">
    <property type="entry name" value="USP_1"/>
    <property type="match status" value="1"/>
</dbReference>
<name>A0A9W7HVZ5_HIBTR</name>
<keyword evidence="3" id="KW-1185">Reference proteome</keyword>
<evidence type="ECO:0000256" key="1">
    <source>
        <dbReference type="SAM" id="Phobius"/>
    </source>
</evidence>
<reference evidence="2" key="1">
    <citation type="submission" date="2023-05" db="EMBL/GenBank/DDBJ databases">
        <title>Genome and transcriptome analyses reveal genes involved in the formation of fine ridges on petal epidermal cells in Hibiscus trionum.</title>
        <authorList>
            <person name="Koshimizu S."/>
            <person name="Masuda S."/>
            <person name="Ishii T."/>
            <person name="Shirasu K."/>
            <person name="Hoshino A."/>
            <person name="Arita M."/>
        </authorList>
    </citation>
    <scope>NUCLEOTIDE SEQUENCE</scope>
    <source>
        <strain evidence="2">Hamamatsu line</strain>
    </source>
</reference>
<dbReference type="EMBL" id="BSYR01000020">
    <property type="protein sequence ID" value="GMI85379.1"/>
    <property type="molecule type" value="Genomic_DNA"/>
</dbReference>
<proteinExistence type="predicted"/>
<evidence type="ECO:0000313" key="2">
    <source>
        <dbReference type="EMBL" id="GMI85379.1"/>
    </source>
</evidence>
<organism evidence="2 3">
    <name type="scientific">Hibiscus trionum</name>
    <name type="common">Flower of an hour</name>
    <dbReference type="NCBI Taxonomy" id="183268"/>
    <lineage>
        <taxon>Eukaryota</taxon>
        <taxon>Viridiplantae</taxon>
        <taxon>Streptophyta</taxon>
        <taxon>Embryophyta</taxon>
        <taxon>Tracheophyta</taxon>
        <taxon>Spermatophyta</taxon>
        <taxon>Magnoliopsida</taxon>
        <taxon>eudicotyledons</taxon>
        <taxon>Gunneridae</taxon>
        <taxon>Pentapetalae</taxon>
        <taxon>rosids</taxon>
        <taxon>malvids</taxon>
        <taxon>Malvales</taxon>
        <taxon>Malvaceae</taxon>
        <taxon>Malvoideae</taxon>
        <taxon>Hibiscus</taxon>
    </lineage>
</organism>
<protein>
    <submittedName>
        <fullName evidence="2">Uncharacterized protein</fullName>
    </submittedName>
</protein>
<dbReference type="OrthoDB" id="2248014at2759"/>
<dbReference type="InterPro" id="IPR018200">
    <property type="entry name" value="USP_CS"/>
</dbReference>
<comment type="caution">
    <text evidence="2">The sequence shown here is derived from an EMBL/GenBank/DDBJ whole genome shotgun (WGS) entry which is preliminary data.</text>
</comment>
<dbReference type="Proteomes" id="UP001165190">
    <property type="component" value="Unassembled WGS sequence"/>
</dbReference>
<feature type="transmembrane region" description="Helical" evidence="1">
    <location>
        <begin position="27"/>
        <end position="50"/>
    </location>
</feature>
<accession>A0A9W7HVZ5</accession>
<dbReference type="InterPro" id="IPR038765">
    <property type="entry name" value="Papain-like_cys_pep_sf"/>
</dbReference>
<dbReference type="GO" id="GO:0004843">
    <property type="term" value="F:cysteine-type deubiquitinase activity"/>
    <property type="evidence" value="ECO:0007669"/>
    <property type="project" value="InterPro"/>
</dbReference>